<evidence type="ECO:0000313" key="3">
    <source>
        <dbReference type="Proteomes" id="UP001054945"/>
    </source>
</evidence>
<organism evidence="2 3">
    <name type="scientific">Caerostris extrusa</name>
    <name type="common">Bark spider</name>
    <name type="synonym">Caerostris bankana</name>
    <dbReference type="NCBI Taxonomy" id="172846"/>
    <lineage>
        <taxon>Eukaryota</taxon>
        <taxon>Metazoa</taxon>
        <taxon>Ecdysozoa</taxon>
        <taxon>Arthropoda</taxon>
        <taxon>Chelicerata</taxon>
        <taxon>Arachnida</taxon>
        <taxon>Araneae</taxon>
        <taxon>Araneomorphae</taxon>
        <taxon>Entelegynae</taxon>
        <taxon>Araneoidea</taxon>
        <taxon>Araneidae</taxon>
        <taxon>Caerostris</taxon>
    </lineage>
</organism>
<keyword evidence="3" id="KW-1185">Reference proteome</keyword>
<dbReference type="EMBL" id="BPLR01009621">
    <property type="protein sequence ID" value="GIY33299.1"/>
    <property type="molecule type" value="Genomic_DNA"/>
</dbReference>
<feature type="compositionally biased region" description="Polar residues" evidence="1">
    <location>
        <begin position="11"/>
        <end position="24"/>
    </location>
</feature>
<evidence type="ECO:0000256" key="1">
    <source>
        <dbReference type="SAM" id="MobiDB-lite"/>
    </source>
</evidence>
<gene>
    <name evidence="2" type="ORF">CEXT_385921</name>
</gene>
<name>A0AAV4SIX9_CAEEX</name>
<feature type="region of interest" description="Disordered" evidence="1">
    <location>
        <begin position="1"/>
        <end position="24"/>
    </location>
</feature>
<dbReference type="AlphaFoldDB" id="A0AAV4SIX9"/>
<protein>
    <submittedName>
        <fullName evidence="2">Uncharacterized protein</fullName>
    </submittedName>
</protein>
<reference evidence="2 3" key="1">
    <citation type="submission" date="2021-06" db="EMBL/GenBank/DDBJ databases">
        <title>Caerostris extrusa draft genome.</title>
        <authorList>
            <person name="Kono N."/>
            <person name="Arakawa K."/>
        </authorList>
    </citation>
    <scope>NUCLEOTIDE SEQUENCE [LARGE SCALE GENOMIC DNA]</scope>
</reference>
<dbReference type="Proteomes" id="UP001054945">
    <property type="component" value="Unassembled WGS sequence"/>
</dbReference>
<sequence length="81" mass="9212">MMSRALRQTPRFFSSTTSDKTSGAKTLPNLAYKIRSLRFDDIPEVVQISRESMFQYPVTSLQFWARHDPDGIQVAVSEESG</sequence>
<accession>A0AAV4SIX9</accession>
<comment type="caution">
    <text evidence="2">The sequence shown here is derived from an EMBL/GenBank/DDBJ whole genome shotgun (WGS) entry which is preliminary data.</text>
</comment>
<evidence type="ECO:0000313" key="2">
    <source>
        <dbReference type="EMBL" id="GIY33299.1"/>
    </source>
</evidence>
<proteinExistence type="predicted"/>